<keyword evidence="7" id="KW-0851">Voltage-gated channel</keyword>
<evidence type="ECO:0000259" key="15">
    <source>
        <dbReference type="Pfam" id="PF00520"/>
    </source>
</evidence>
<keyword evidence="8 14" id="KW-1133">Transmembrane helix</keyword>
<keyword evidence="12" id="KW-0407">Ion channel</keyword>
<feature type="domain" description="Ion transport" evidence="15">
    <location>
        <begin position="6"/>
        <end position="244"/>
    </location>
</feature>
<feature type="region of interest" description="Disordered" evidence="13">
    <location>
        <begin position="347"/>
        <end position="374"/>
    </location>
</feature>
<dbReference type="GO" id="GO:0098703">
    <property type="term" value="P:calcium ion import across plasma membrane"/>
    <property type="evidence" value="ECO:0007669"/>
    <property type="project" value="TreeGrafter"/>
</dbReference>
<keyword evidence="10 14" id="KW-0472">Membrane</keyword>
<proteinExistence type="predicted"/>
<dbReference type="OrthoDB" id="416585at2759"/>
<evidence type="ECO:0000256" key="6">
    <source>
        <dbReference type="ARBA" id="ARBA00022837"/>
    </source>
</evidence>
<evidence type="ECO:0000256" key="7">
    <source>
        <dbReference type="ARBA" id="ARBA00022882"/>
    </source>
</evidence>
<protein>
    <recommendedName>
        <fullName evidence="15">Ion transport domain-containing protein</fullName>
    </recommendedName>
</protein>
<evidence type="ECO:0000256" key="2">
    <source>
        <dbReference type="ARBA" id="ARBA00022448"/>
    </source>
</evidence>
<dbReference type="Proteomes" id="UP000719766">
    <property type="component" value="Unassembled WGS sequence"/>
</dbReference>
<dbReference type="GeneID" id="64594747"/>
<evidence type="ECO:0000256" key="3">
    <source>
        <dbReference type="ARBA" id="ARBA00022568"/>
    </source>
</evidence>
<keyword evidence="11" id="KW-0325">Glycoprotein</keyword>
<evidence type="ECO:0000256" key="4">
    <source>
        <dbReference type="ARBA" id="ARBA00022673"/>
    </source>
</evidence>
<dbReference type="InterPro" id="IPR050599">
    <property type="entry name" value="VDCC_alpha-1_subunit"/>
</dbReference>
<dbReference type="GO" id="GO:0005891">
    <property type="term" value="C:voltage-gated calcium channel complex"/>
    <property type="evidence" value="ECO:0007669"/>
    <property type="project" value="TreeGrafter"/>
</dbReference>
<dbReference type="GO" id="GO:0008331">
    <property type="term" value="F:high voltage-gated calcium channel activity"/>
    <property type="evidence" value="ECO:0007669"/>
    <property type="project" value="TreeGrafter"/>
</dbReference>
<comment type="caution">
    <text evidence="16">The sequence shown here is derived from an EMBL/GenBank/DDBJ whole genome shotgun (WGS) entry which is preliminary data.</text>
</comment>
<dbReference type="PANTHER" id="PTHR45628:SF7">
    <property type="entry name" value="VOLTAGE-DEPENDENT CALCIUM CHANNEL TYPE A SUBUNIT ALPHA-1"/>
    <property type="match status" value="1"/>
</dbReference>
<evidence type="ECO:0000256" key="11">
    <source>
        <dbReference type="ARBA" id="ARBA00023180"/>
    </source>
</evidence>
<evidence type="ECO:0000256" key="5">
    <source>
        <dbReference type="ARBA" id="ARBA00022692"/>
    </source>
</evidence>
<reference evidence="16" key="1">
    <citation type="journal article" date="2020" name="New Phytol.">
        <title>Comparative genomics reveals dynamic genome evolution in host specialist ectomycorrhizal fungi.</title>
        <authorList>
            <person name="Lofgren L.A."/>
            <person name="Nguyen N.H."/>
            <person name="Vilgalys R."/>
            <person name="Ruytinx J."/>
            <person name="Liao H.L."/>
            <person name="Branco S."/>
            <person name="Kuo A."/>
            <person name="LaButti K."/>
            <person name="Lipzen A."/>
            <person name="Andreopoulos W."/>
            <person name="Pangilinan J."/>
            <person name="Riley R."/>
            <person name="Hundley H."/>
            <person name="Na H."/>
            <person name="Barry K."/>
            <person name="Grigoriev I.V."/>
            <person name="Stajich J.E."/>
            <person name="Kennedy P.G."/>
        </authorList>
    </citation>
    <scope>NUCLEOTIDE SEQUENCE</scope>
    <source>
        <strain evidence="16">S12</strain>
    </source>
</reference>
<evidence type="ECO:0000256" key="12">
    <source>
        <dbReference type="ARBA" id="ARBA00023303"/>
    </source>
</evidence>
<dbReference type="InterPro" id="IPR005821">
    <property type="entry name" value="Ion_trans_dom"/>
</dbReference>
<keyword evidence="3" id="KW-0109">Calcium transport</keyword>
<feature type="transmembrane region" description="Helical" evidence="14">
    <location>
        <begin position="231"/>
        <end position="252"/>
    </location>
</feature>
<keyword evidence="17" id="KW-1185">Reference proteome</keyword>
<dbReference type="AlphaFoldDB" id="A0A9P7D986"/>
<feature type="compositionally biased region" description="Low complexity" evidence="13">
    <location>
        <begin position="357"/>
        <end position="367"/>
    </location>
</feature>
<evidence type="ECO:0000256" key="10">
    <source>
        <dbReference type="ARBA" id="ARBA00023136"/>
    </source>
</evidence>
<keyword evidence="5 14" id="KW-0812">Transmembrane</keyword>
<keyword evidence="4" id="KW-0107">Calcium channel</keyword>
<evidence type="ECO:0000256" key="1">
    <source>
        <dbReference type="ARBA" id="ARBA00004141"/>
    </source>
</evidence>
<keyword evidence="2" id="KW-0813">Transport</keyword>
<sequence length="374" mass="42023">MYATSFWLSFALAMAGVERGSHHVAVFRAMTVLRIARLLAITSGTTTIMQSLKITRPLLTNVAYFVVFAAVLFSIIGIQSFKGSFRRNCYLQPTLGENQTQITQYCSGYIDPGTLKAIPYLQLDGISDSAVEGYICPLEQWSPIIYAEECLWCCTDLIEEQEEVWSDGKHISQSNSLKEFYTHTRWCWVFLALTSLVVQATASADINSEPHPWLTIFQLGRFYRLTVFGNLYGLVNMMLFLLLVNLLAVLVCMELTRGDGSIGLNFGQLWNCAELRQKAFQSPAYVEIHILDNLTATGRQKNIRMDLKPYITAISRSQRSADFASLKHPMLKYILTNHNLPYQSHHVEESTNEAGGADIPDADAPVPRWGKKAA</sequence>
<keyword evidence="9" id="KW-0406">Ion transport</keyword>
<evidence type="ECO:0000313" key="16">
    <source>
        <dbReference type="EMBL" id="KAG1784890.1"/>
    </source>
</evidence>
<keyword evidence="6" id="KW-0106">Calcium</keyword>
<comment type="subcellular location">
    <subcellularLocation>
        <location evidence="1">Membrane</location>
        <topology evidence="1">Multi-pass membrane protein</topology>
    </subcellularLocation>
</comment>
<dbReference type="PANTHER" id="PTHR45628">
    <property type="entry name" value="VOLTAGE-DEPENDENT CALCIUM CHANNEL TYPE A SUBUNIT ALPHA-1"/>
    <property type="match status" value="1"/>
</dbReference>
<dbReference type="Pfam" id="PF00520">
    <property type="entry name" value="Ion_trans"/>
    <property type="match status" value="1"/>
</dbReference>
<accession>A0A9P7D986</accession>
<evidence type="ECO:0000256" key="8">
    <source>
        <dbReference type="ARBA" id="ARBA00022989"/>
    </source>
</evidence>
<dbReference type="RefSeq" id="XP_041152375.1">
    <property type="nucleotide sequence ID" value="XM_041300983.1"/>
</dbReference>
<evidence type="ECO:0000256" key="14">
    <source>
        <dbReference type="SAM" id="Phobius"/>
    </source>
</evidence>
<gene>
    <name evidence="16" type="ORF">HD556DRAFT_1314690</name>
</gene>
<evidence type="ECO:0000256" key="13">
    <source>
        <dbReference type="SAM" id="MobiDB-lite"/>
    </source>
</evidence>
<evidence type="ECO:0000256" key="9">
    <source>
        <dbReference type="ARBA" id="ARBA00023065"/>
    </source>
</evidence>
<dbReference type="EMBL" id="JABBWE010000125">
    <property type="protein sequence ID" value="KAG1784890.1"/>
    <property type="molecule type" value="Genomic_DNA"/>
</dbReference>
<name>A0A9P7D986_9AGAM</name>
<feature type="transmembrane region" description="Helical" evidence="14">
    <location>
        <begin position="58"/>
        <end position="78"/>
    </location>
</feature>
<evidence type="ECO:0000313" key="17">
    <source>
        <dbReference type="Proteomes" id="UP000719766"/>
    </source>
</evidence>
<organism evidence="16 17">
    <name type="scientific">Suillus plorans</name>
    <dbReference type="NCBI Taxonomy" id="116603"/>
    <lineage>
        <taxon>Eukaryota</taxon>
        <taxon>Fungi</taxon>
        <taxon>Dikarya</taxon>
        <taxon>Basidiomycota</taxon>
        <taxon>Agaricomycotina</taxon>
        <taxon>Agaricomycetes</taxon>
        <taxon>Agaricomycetidae</taxon>
        <taxon>Boletales</taxon>
        <taxon>Suillineae</taxon>
        <taxon>Suillaceae</taxon>
        <taxon>Suillus</taxon>
    </lineage>
</organism>